<evidence type="ECO:0000313" key="2">
    <source>
        <dbReference type="Proteomes" id="UP000298030"/>
    </source>
</evidence>
<feature type="non-terminal residue" evidence="1">
    <location>
        <position position="98"/>
    </location>
</feature>
<sequence>QGLEEGRLQWCGFINTDIEDSGAFGFVDPNDAIRSVHMIPAFAHKRTTEYMGPSIARHKREKDEDWLNCFTYVHTVFSDRDMLMRFCGGGPGHGVPVG</sequence>
<evidence type="ECO:0000313" key="1">
    <source>
        <dbReference type="EMBL" id="TEB23472.1"/>
    </source>
</evidence>
<gene>
    <name evidence="1" type="ORF">FA13DRAFT_1591411</name>
</gene>
<dbReference type="AlphaFoldDB" id="A0A4Y7SNX4"/>
<keyword evidence="2" id="KW-1185">Reference proteome</keyword>
<dbReference type="Proteomes" id="UP000298030">
    <property type="component" value="Unassembled WGS sequence"/>
</dbReference>
<protein>
    <submittedName>
        <fullName evidence="1">Uncharacterized protein</fullName>
    </submittedName>
</protein>
<reference evidence="1 2" key="1">
    <citation type="journal article" date="2019" name="Nat. Ecol. Evol.">
        <title>Megaphylogeny resolves global patterns of mushroom evolution.</title>
        <authorList>
            <person name="Varga T."/>
            <person name="Krizsan K."/>
            <person name="Foldi C."/>
            <person name="Dima B."/>
            <person name="Sanchez-Garcia M."/>
            <person name="Sanchez-Ramirez S."/>
            <person name="Szollosi G.J."/>
            <person name="Szarkandi J.G."/>
            <person name="Papp V."/>
            <person name="Albert L."/>
            <person name="Andreopoulos W."/>
            <person name="Angelini C."/>
            <person name="Antonin V."/>
            <person name="Barry K.W."/>
            <person name="Bougher N.L."/>
            <person name="Buchanan P."/>
            <person name="Buyck B."/>
            <person name="Bense V."/>
            <person name="Catcheside P."/>
            <person name="Chovatia M."/>
            <person name="Cooper J."/>
            <person name="Damon W."/>
            <person name="Desjardin D."/>
            <person name="Finy P."/>
            <person name="Geml J."/>
            <person name="Haridas S."/>
            <person name="Hughes K."/>
            <person name="Justo A."/>
            <person name="Karasinski D."/>
            <person name="Kautmanova I."/>
            <person name="Kiss B."/>
            <person name="Kocsube S."/>
            <person name="Kotiranta H."/>
            <person name="LaButti K.M."/>
            <person name="Lechner B.E."/>
            <person name="Liimatainen K."/>
            <person name="Lipzen A."/>
            <person name="Lukacs Z."/>
            <person name="Mihaltcheva S."/>
            <person name="Morgado L.N."/>
            <person name="Niskanen T."/>
            <person name="Noordeloos M.E."/>
            <person name="Ohm R.A."/>
            <person name="Ortiz-Santana B."/>
            <person name="Ovrebo C."/>
            <person name="Racz N."/>
            <person name="Riley R."/>
            <person name="Savchenko A."/>
            <person name="Shiryaev A."/>
            <person name="Soop K."/>
            <person name="Spirin V."/>
            <person name="Szebenyi C."/>
            <person name="Tomsovsky M."/>
            <person name="Tulloss R.E."/>
            <person name="Uehling J."/>
            <person name="Grigoriev I.V."/>
            <person name="Vagvolgyi C."/>
            <person name="Papp T."/>
            <person name="Martin F.M."/>
            <person name="Miettinen O."/>
            <person name="Hibbett D.S."/>
            <person name="Nagy L.G."/>
        </authorList>
    </citation>
    <scope>NUCLEOTIDE SEQUENCE [LARGE SCALE GENOMIC DNA]</scope>
    <source>
        <strain evidence="1 2">FP101781</strain>
    </source>
</reference>
<dbReference type="STRING" id="71717.A0A4Y7SNX4"/>
<dbReference type="EMBL" id="QPFP01000077">
    <property type="protein sequence ID" value="TEB23472.1"/>
    <property type="molecule type" value="Genomic_DNA"/>
</dbReference>
<organism evidence="1 2">
    <name type="scientific">Coprinellus micaceus</name>
    <name type="common">Glistening ink-cap mushroom</name>
    <name type="synonym">Coprinus micaceus</name>
    <dbReference type="NCBI Taxonomy" id="71717"/>
    <lineage>
        <taxon>Eukaryota</taxon>
        <taxon>Fungi</taxon>
        <taxon>Dikarya</taxon>
        <taxon>Basidiomycota</taxon>
        <taxon>Agaricomycotina</taxon>
        <taxon>Agaricomycetes</taxon>
        <taxon>Agaricomycetidae</taxon>
        <taxon>Agaricales</taxon>
        <taxon>Agaricineae</taxon>
        <taxon>Psathyrellaceae</taxon>
        <taxon>Coprinellus</taxon>
    </lineage>
</organism>
<name>A0A4Y7SNX4_COPMI</name>
<comment type="caution">
    <text evidence="1">The sequence shown here is derived from an EMBL/GenBank/DDBJ whole genome shotgun (WGS) entry which is preliminary data.</text>
</comment>
<proteinExistence type="predicted"/>
<feature type="non-terminal residue" evidence="1">
    <location>
        <position position="1"/>
    </location>
</feature>
<accession>A0A4Y7SNX4</accession>
<dbReference type="OrthoDB" id="3183767at2759"/>